<accession>A0A2R5EL79</accession>
<gene>
    <name evidence="1" type="ORF">PAT3040_00212</name>
</gene>
<comment type="caution">
    <text evidence="1">The sequence shown here is derived from an EMBL/GenBank/DDBJ whole genome shotgun (WGS) entry which is preliminary data.</text>
</comment>
<reference evidence="1 2" key="1">
    <citation type="submission" date="2017-08" db="EMBL/GenBank/DDBJ databases">
        <title>Substantial Increase in Enzyme Production by Combined Drug-Resistance Mutations in Paenibacillus agaridevorans.</title>
        <authorList>
            <person name="Tanaka Y."/>
            <person name="Funane K."/>
            <person name="Hosaka T."/>
            <person name="Shiwa Y."/>
            <person name="Fujita N."/>
            <person name="Miyazaki T."/>
            <person name="Yoshikawa H."/>
            <person name="Murakami K."/>
            <person name="Kasahara K."/>
            <person name="Inaoka T."/>
            <person name="Hiraga Y."/>
            <person name="Ochi K."/>
        </authorList>
    </citation>
    <scope>NUCLEOTIDE SEQUENCE [LARGE SCALE GENOMIC DNA]</scope>
    <source>
        <strain evidence="1 2">T-3040</strain>
    </source>
</reference>
<organism evidence="1 2">
    <name type="scientific">Paenibacillus agaridevorans</name>
    <dbReference type="NCBI Taxonomy" id="171404"/>
    <lineage>
        <taxon>Bacteria</taxon>
        <taxon>Bacillati</taxon>
        <taxon>Bacillota</taxon>
        <taxon>Bacilli</taxon>
        <taxon>Bacillales</taxon>
        <taxon>Paenibacillaceae</taxon>
        <taxon>Paenibacillus</taxon>
    </lineage>
</organism>
<protein>
    <submittedName>
        <fullName evidence="1">Uncharacterized protein</fullName>
    </submittedName>
</protein>
<proteinExistence type="predicted"/>
<keyword evidence="2" id="KW-1185">Reference proteome</keyword>
<evidence type="ECO:0000313" key="1">
    <source>
        <dbReference type="EMBL" id="GBG05728.1"/>
    </source>
</evidence>
<sequence>MSVRMPGIIKKDNNIINRADLSGKSNRANTYALRLETAKTPMTVPPETTKEFFK</sequence>
<name>A0A2R5EL79_9BACL</name>
<evidence type="ECO:0000313" key="2">
    <source>
        <dbReference type="Proteomes" id="UP000245202"/>
    </source>
</evidence>
<dbReference type="Proteomes" id="UP000245202">
    <property type="component" value="Unassembled WGS sequence"/>
</dbReference>
<dbReference type="AlphaFoldDB" id="A0A2R5EL79"/>
<dbReference type="EMBL" id="BDQX01000019">
    <property type="protein sequence ID" value="GBG05728.1"/>
    <property type="molecule type" value="Genomic_DNA"/>
</dbReference>